<evidence type="ECO:0000313" key="4">
    <source>
        <dbReference type="RefSeq" id="XP_028272473.1"/>
    </source>
</evidence>
<sequence length="368" mass="42002">MSRTALIKLLFVGILTFIICLPEFFTIYRVSKVNFFCLPYPPCEQGNTVKKGENRKTDDSAVTRKDMCDFPQQNQSNMTNSAPDGDSSTMSLFMCEANTNMAELDNNTSFTDLTFSLEVSVEVQLTDAETLNLTLYGRSNHSSLHLHSPEEEEEEEEEKEKEKGEGQRKAFYCCLPRMPASEPANQSRCLLWLANLTVLTAAAKEELPWKRTQKDEWQCGMRILWLALVCSVLLMIVTIVITEICRGKYLCRKPKVCPVSYNFTGHHLNGVNKTGSVKKRRSWHQDNKGPQRRQPSERTEDFNPQLSFSPDSMLLLPPSQDKEEQKLNVSVCSQAKRTISCTRAVDQLSQNNKYPFICSTYWKSSRQS</sequence>
<dbReference type="InParanoid" id="A0A6P7J756"/>
<feature type="region of interest" description="Disordered" evidence="1">
    <location>
        <begin position="142"/>
        <end position="164"/>
    </location>
</feature>
<name>A0A6P7J756_9TELE</name>
<dbReference type="Proteomes" id="UP000515145">
    <property type="component" value="Chromosome 1"/>
</dbReference>
<feature type="region of interest" description="Disordered" evidence="1">
    <location>
        <begin position="272"/>
        <end position="308"/>
    </location>
</feature>
<organism evidence="3 4">
    <name type="scientific">Parambassis ranga</name>
    <name type="common">Indian glassy fish</name>
    <dbReference type="NCBI Taxonomy" id="210632"/>
    <lineage>
        <taxon>Eukaryota</taxon>
        <taxon>Metazoa</taxon>
        <taxon>Chordata</taxon>
        <taxon>Craniata</taxon>
        <taxon>Vertebrata</taxon>
        <taxon>Euteleostomi</taxon>
        <taxon>Actinopterygii</taxon>
        <taxon>Neopterygii</taxon>
        <taxon>Teleostei</taxon>
        <taxon>Neoteleostei</taxon>
        <taxon>Acanthomorphata</taxon>
        <taxon>Ovalentaria</taxon>
        <taxon>Ambassidae</taxon>
        <taxon>Parambassis</taxon>
    </lineage>
</organism>
<keyword evidence="2" id="KW-1133">Transmembrane helix</keyword>
<keyword evidence="2" id="KW-0472">Membrane</keyword>
<accession>A0A6P7J756</accession>
<feature type="compositionally biased region" description="Acidic residues" evidence="1">
    <location>
        <begin position="150"/>
        <end position="159"/>
    </location>
</feature>
<keyword evidence="3" id="KW-1185">Reference proteome</keyword>
<dbReference type="AlphaFoldDB" id="A0A6P7J756"/>
<dbReference type="RefSeq" id="XP_028272473.1">
    <property type="nucleotide sequence ID" value="XM_028416672.1"/>
</dbReference>
<evidence type="ECO:0000313" key="3">
    <source>
        <dbReference type="Proteomes" id="UP000515145"/>
    </source>
</evidence>
<dbReference type="GeneID" id="114442855"/>
<feature type="compositionally biased region" description="Basic and acidic residues" evidence="1">
    <location>
        <begin position="283"/>
        <end position="301"/>
    </location>
</feature>
<dbReference type="OrthoDB" id="8964045at2759"/>
<feature type="transmembrane region" description="Helical" evidence="2">
    <location>
        <begin position="223"/>
        <end position="245"/>
    </location>
</feature>
<keyword evidence="2" id="KW-0812">Transmembrane</keyword>
<protein>
    <submittedName>
        <fullName evidence="4">Uncharacterized protein LOC114442855 isoform X1</fullName>
    </submittedName>
</protein>
<evidence type="ECO:0000256" key="2">
    <source>
        <dbReference type="SAM" id="Phobius"/>
    </source>
</evidence>
<evidence type="ECO:0000256" key="1">
    <source>
        <dbReference type="SAM" id="MobiDB-lite"/>
    </source>
</evidence>
<gene>
    <name evidence="4" type="primary">LOC114442855</name>
</gene>
<proteinExistence type="predicted"/>
<reference evidence="4" key="1">
    <citation type="submission" date="2025-08" db="UniProtKB">
        <authorList>
            <consortium name="RefSeq"/>
        </authorList>
    </citation>
    <scope>IDENTIFICATION</scope>
</reference>
<feature type="transmembrane region" description="Helical" evidence="2">
    <location>
        <begin position="6"/>
        <end position="25"/>
    </location>
</feature>